<dbReference type="PANTHER" id="PTHR34299">
    <property type="entry name" value="DIACYLGLYCEROL KINASE"/>
    <property type="match status" value="1"/>
</dbReference>
<keyword evidence="7" id="KW-0547">Nucleotide-binding</keyword>
<evidence type="ECO:0000256" key="7">
    <source>
        <dbReference type="ARBA" id="ARBA00022741"/>
    </source>
</evidence>
<feature type="transmembrane region" description="Helical" evidence="15">
    <location>
        <begin position="60"/>
        <end position="79"/>
    </location>
</feature>
<evidence type="ECO:0000256" key="2">
    <source>
        <dbReference type="ARBA" id="ARBA00005967"/>
    </source>
</evidence>
<dbReference type="GO" id="GO:0004143">
    <property type="term" value="F:ATP-dependent diacylglycerol kinase activity"/>
    <property type="evidence" value="ECO:0007669"/>
    <property type="project" value="UniProtKB-EC"/>
</dbReference>
<dbReference type="InterPro" id="IPR000829">
    <property type="entry name" value="DAGK"/>
</dbReference>
<dbReference type="EC" id="2.7.1.107" evidence="17"/>
<evidence type="ECO:0000256" key="9">
    <source>
        <dbReference type="ARBA" id="ARBA00022840"/>
    </source>
</evidence>
<evidence type="ECO:0000256" key="6">
    <source>
        <dbReference type="ARBA" id="ARBA00022692"/>
    </source>
</evidence>
<evidence type="ECO:0000256" key="13">
    <source>
        <dbReference type="ARBA" id="ARBA00023209"/>
    </source>
</evidence>
<keyword evidence="6 15" id="KW-0812">Transmembrane</keyword>
<keyword evidence="18" id="KW-1185">Reference proteome</keyword>
<evidence type="ECO:0000313" key="18">
    <source>
        <dbReference type="Proteomes" id="UP001225134"/>
    </source>
</evidence>
<name>A0ABT7HJ98_9FUSO</name>
<comment type="similarity">
    <text evidence="2">Belongs to the bacterial diacylglycerol kinase family.</text>
</comment>
<keyword evidence="5 17" id="KW-0808">Transferase</keyword>
<proteinExistence type="inferred from homology"/>
<dbReference type="Pfam" id="PF01219">
    <property type="entry name" value="DAGK_prokar"/>
    <property type="match status" value="1"/>
</dbReference>
<comment type="caution">
    <text evidence="17">The sequence shown here is derived from an EMBL/GenBank/DDBJ whole genome shotgun (WGS) entry which is preliminary data.</text>
</comment>
<feature type="transmembrane region" description="Helical" evidence="15">
    <location>
        <begin position="100"/>
        <end position="121"/>
    </location>
</feature>
<dbReference type="EMBL" id="JASSPP010000004">
    <property type="protein sequence ID" value="MDK9580606.1"/>
    <property type="molecule type" value="Genomic_DNA"/>
</dbReference>
<dbReference type="SUPFAM" id="SSF48317">
    <property type="entry name" value="Acid phosphatase/Vanadium-dependent haloperoxidase"/>
    <property type="match status" value="1"/>
</dbReference>
<evidence type="ECO:0000256" key="4">
    <source>
        <dbReference type="ARBA" id="ARBA00022516"/>
    </source>
</evidence>
<dbReference type="RefSeq" id="WP_285152903.1">
    <property type="nucleotide sequence ID" value="NZ_JASSPP010000004.1"/>
</dbReference>
<evidence type="ECO:0000256" key="10">
    <source>
        <dbReference type="ARBA" id="ARBA00022989"/>
    </source>
</evidence>
<keyword evidence="11" id="KW-0443">Lipid metabolism</keyword>
<evidence type="ECO:0000256" key="1">
    <source>
        <dbReference type="ARBA" id="ARBA00004651"/>
    </source>
</evidence>
<organism evidence="17 18">
    <name type="scientific">Sneathia sanguinegens</name>
    <dbReference type="NCBI Taxonomy" id="40543"/>
    <lineage>
        <taxon>Bacteria</taxon>
        <taxon>Fusobacteriati</taxon>
        <taxon>Fusobacteriota</taxon>
        <taxon>Fusobacteriia</taxon>
        <taxon>Fusobacteriales</taxon>
        <taxon>Leptotrichiaceae</taxon>
        <taxon>Sneathia</taxon>
    </lineage>
</organism>
<dbReference type="PANTHER" id="PTHR34299:SF1">
    <property type="entry name" value="DIACYLGLYCEROL KINASE"/>
    <property type="match status" value="1"/>
</dbReference>
<keyword evidence="9" id="KW-0067">ATP-binding</keyword>
<evidence type="ECO:0000256" key="11">
    <source>
        <dbReference type="ARBA" id="ARBA00023098"/>
    </source>
</evidence>
<reference evidence="17 18" key="1">
    <citation type="submission" date="2023-06" db="EMBL/GenBank/DDBJ databases">
        <title>Antibody response to the Sneathia vaginalis cytopathogenic toxin A during pregnancy.</title>
        <authorList>
            <person name="Mccoy Z.T."/>
            <person name="Serrano M.G."/>
            <person name="Spaine K."/>
            <person name="Edwards D.J."/>
            <person name="Buck G.A."/>
            <person name="Jefferson K."/>
        </authorList>
    </citation>
    <scope>NUCLEOTIDE SEQUENCE [LARGE SCALE GENOMIC DNA]</scope>
    <source>
        <strain evidence="17 18">CCUG 42621</strain>
    </source>
</reference>
<evidence type="ECO:0000256" key="8">
    <source>
        <dbReference type="ARBA" id="ARBA00022777"/>
    </source>
</evidence>
<dbReference type="Gene3D" id="1.20.144.10">
    <property type="entry name" value="Phosphatidic acid phosphatase type 2/haloperoxidase"/>
    <property type="match status" value="1"/>
</dbReference>
<feature type="domain" description="Phosphatidic acid phosphatase type 2/haloperoxidase" evidence="16">
    <location>
        <begin position="169"/>
        <end position="240"/>
    </location>
</feature>
<dbReference type="Proteomes" id="UP001225134">
    <property type="component" value="Unassembled WGS sequence"/>
</dbReference>
<evidence type="ECO:0000256" key="3">
    <source>
        <dbReference type="ARBA" id="ARBA00022475"/>
    </source>
</evidence>
<keyword evidence="8 17" id="KW-0418">Kinase</keyword>
<keyword evidence="3" id="KW-1003">Cell membrane</keyword>
<keyword evidence="10 15" id="KW-1133">Transmembrane helix</keyword>
<keyword evidence="4" id="KW-0444">Lipid biosynthesis</keyword>
<protein>
    <submittedName>
        <fullName evidence="17">Diacylglycerol kinase</fullName>
        <ecNumber evidence="17">2.7.1.107</ecNumber>
    </submittedName>
</protein>
<feature type="transmembrane region" description="Helical" evidence="15">
    <location>
        <begin position="184"/>
        <end position="208"/>
    </location>
</feature>
<dbReference type="PROSITE" id="PS01069">
    <property type="entry name" value="DAGK_PROKAR"/>
    <property type="match status" value="1"/>
</dbReference>
<dbReference type="Gene3D" id="1.10.287.3610">
    <property type="match status" value="1"/>
</dbReference>
<dbReference type="InterPro" id="IPR036938">
    <property type="entry name" value="PAP2/HPO_sf"/>
</dbReference>
<sequence>MSTRDNKNKKENRIIESFNHSIDGIIATIRSESHMRFHIFIAFIIIILAMIFEITKAELLILILVVSLVFITEIINTSIEKTVDLVIQENNPLAKFAKDAAAGAVMIAAVAAIFIGYIIFFDRILKFVVTAHYIARITGRISNIALLILALLCIIVVSLKAYFKKGTAFEGGMPSGHATIASSLVIIVMFMTHDTRVILLTFLLYLLVCQSRIKAGIHTFKEVVVGSIIGFSVTYIIFITLIKLGKIFY</sequence>
<evidence type="ECO:0000256" key="14">
    <source>
        <dbReference type="ARBA" id="ARBA00023264"/>
    </source>
</evidence>
<feature type="transmembrane region" description="Helical" evidence="15">
    <location>
        <begin position="37"/>
        <end position="54"/>
    </location>
</feature>
<evidence type="ECO:0000256" key="12">
    <source>
        <dbReference type="ARBA" id="ARBA00023136"/>
    </source>
</evidence>
<comment type="subcellular location">
    <subcellularLocation>
        <location evidence="1">Cell membrane</location>
        <topology evidence="1">Multi-pass membrane protein</topology>
    </subcellularLocation>
</comment>
<keyword evidence="14" id="KW-1208">Phospholipid metabolism</keyword>
<keyword evidence="13" id="KW-0594">Phospholipid biosynthesis</keyword>
<evidence type="ECO:0000256" key="5">
    <source>
        <dbReference type="ARBA" id="ARBA00022679"/>
    </source>
</evidence>
<feature type="transmembrane region" description="Helical" evidence="15">
    <location>
        <begin position="223"/>
        <end position="242"/>
    </location>
</feature>
<dbReference type="InterPro" id="IPR000326">
    <property type="entry name" value="PAP2/HPO"/>
</dbReference>
<evidence type="ECO:0000259" key="16">
    <source>
        <dbReference type="Pfam" id="PF01569"/>
    </source>
</evidence>
<dbReference type="Pfam" id="PF01569">
    <property type="entry name" value="PAP2"/>
    <property type="match status" value="1"/>
</dbReference>
<evidence type="ECO:0000313" key="17">
    <source>
        <dbReference type="EMBL" id="MDK9580606.1"/>
    </source>
</evidence>
<gene>
    <name evidence="17" type="ORF">QQA45_03640</name>
</gene>
<accession>A0ABT7HJ98</accession>
<keyword evidence="12 15" id="KW-0472">Membrane</keyword>
<evidence type="ECO:0000256" key="15">
    <source>
        <dbReference type="SAM" id="Phobius"/>
    </source>
</evidence>
<dbReference type="InterPro" id="IPR036945">
    <property type="entry name" value="DAGK_sf"/>
</dbReference>
<feature type="transmembrane region" description="Helical" evidence="15">
    <location>
        <begin position="141"/>
        <end position="163"/>
    </location>
</feature>